<evidence type="ECO:0000256" key="6">
    <source>
        <dbReference type="ARBA" id="ARBA00022723"/>
    </source>
</evidence>
<dbReference type="InterPro" id="IPR006593">
    <property type="entry name" value="Cyt_b561/ferric_Rdtase_TM"/>
</dbReference>
<evidence type="ECO:0000256" key="2">
    <source>
        <dbReference type="ARBA" id="ARBA00004141"/>
    </source>
</evidence>
<keyword evidence="7" id="KW-0249">Electron transport</keyword>
<evidence type="ECO:0000256" key="10">
    <source>
        <dbReference type="ARBA" id="ARBA00023136"/>
    </source>
</evidence>
<dbReference type="Gene3D" id="1.20.120.1770">
    <property type="match status" value="1"/>
</dbReference>
<feature type="compositionally biased region" description="Polar residues" evidence="12">
    <location>
        <begin position="287"/>
        <end position="298"/>
    </location>
</feature>
<feature type="transmembrane region" description="Helical" evidence="13">
    <location>
        <begin position="1172"/>
        <end position="1193"/>
    </location>
</feature>
<dbReference type="GO" id="GO:0016020">
    <property type="term" value="C:membrane"/>
    <property type="evidence" value="ECO:0007669"/>
    <property type="project" value="UniProtKB-SubCell"/>
</dbReference>
<accession>A0A7E4VKB3</accession>
<feature type="region of interest" description="Disordered" evidence="12">
    <location>
        <begin position="225"/>
        <end position="298"/>
    </location>
</feature>
<keyword evidence="9" id="KW-0408">Iron</keyword>
<proteinExistence type="predicted"/>
<keyword evidence="6" id="KW-0479">Metal-binding</keyword>
<feature type="transmembrane region" description="Helical" evidence="13">
    <location>
        <begin position="1039"/>
        <end position="1056"/>
    </location>
</feature>
<feature type="compositionally biased region" description="Gly residues" evidence="12">
    <location>
        <begin position="407"/>
        <end position="427"/>
    </location>
</feature>
<dbReference type="WBParaSite" id="Pan_g21538.t1">
    <property type="protein sequence ID" value="Pan_g21538.t1"/>
    <property type="gene ID" value="Pan_g21538"/>
</dbReference>
<evidence type="ECO:0000259" key="15">
    <source>
        <dbReference type="PROSITE" id="PS50836"/>
    </source>
</evidence>
<evidence type="ECO:0000256" key="9">
    <source>
        <dbReference type="ARBA" id="ARBA00023004"/>
    </source>
</evidence>
<keyword evidence="8 13" id="KW-1133">Transmembrane helix</keyword>
<dbReference type="AlphaFoldDB" id="A0A7E4VKB3"/>
<dbReference type="GO" id="GO:0046872">
    <property type="term" value="F:metal ion binding"/>
    <property type="evidence" value="ECO:0007669"/>
    <property type="project" value="UniProtKB-KW"/>
</dbReference>
<feature type="chain" id="PRO_5028910636" description="ascorbate ferrireductase (transmembrane)" evidence="14">
    <location>
        <begin position="26"/>
        <end position="1216"/>
    </location>
</feature>
<dbReference type="Pfam" id="PF03188">
    <property type="entry name" value="Cytochrom_B561"/>
    <property type="match status" value="1"/>
</dbReference>
<feature type="compositionally biased region" description="Polar residues" evidence="12">
    <location>
        <begin position="827"/>
        <end position="855"/>
    </location>
</feature>
<feature type="region of interest" description="Disordered" evidence="12">
    <location>
        <begin position="376"/>
        <end position="907"/>
    </location>
</feature>
<dbReference type="GO" id="GO:0140575">
    <property type="term" value="F:transmembrane monodehydroascorbate reductase activity"/>
    <property type="evidence" value="ECO:0007669"/>
    <property type="project" value="InterPro"/>
</dbReference>
<feature type="transmembrane region" description="Helical" evidence="13">
    <location>
        <begin position="1077"/>
        <end position="1098"/>
    </location>
</feature>
<feature type="compositionally biased region" description="Gly residues" evidence="12">
    <location>
        <begin position="858"/>
        <end position="906"/>
    </location>
</feature>
<feature type="compositionally biased region" description="Polar residues" evidence="12">
    <location>
        <begin position="685"/>
        <end position="711"/>
    </location>
</feature>
<dbReference type="GO" id="GO:0020037">
    <property type="term" value="F:heme binding"/>
    <property type="evidence" value="ECO:0007669"/>
    <property type="project" value="TreeGrafter"/>
</dbReference>
<feature type="transmembrane region" description="Helical" evidence="13">
    <location>
        <begin position="1110"/>
        <end position="1132"/>
    </location>
</feature>
<feature type="compositionally biased region" description="Polar residues" evidence="12">
    <location>
        <begin position="622"/>
        <end position="637"/>
    </location>
</feature>
<dbReference type="CDD" id="cd08760">
    <property type="entry name" value="Cyt_b561_FRRS1_like"/>
    <property type="match status" value="1"/>
</dbReference>
<sequence length="1216" mass="125413">MILRHVPSPGLLLLLSFALIHLASGRFCYTDCFRTKGCDFKPYGCTPYVNCTYAYSYQSDGTWAYFELLGQAAGTADHYVALGFGSSPAMGNNTVLECSSFNGGPLLGRVSYNMGKSNMRVQMTQSQQTDLVRTLAIDYYNGMIYCHIARRIDVPPGVNGNTVFPLGPPTYPIMAAGQTTTDSTGQGVLQVHSLDPASPAYPFVSSQTISVYQFSVPAGSIIPVTQGGSGSGGQQSPGPQYSPPPMVASSPSPPMGAPGPSGQQPIVPVMINGVPNSYNNEGPPMYTATQPSSSDEPPQNVTVYVNPLIVYTQPGGPGSGEIIYATQSSVPGQSGFVAAGAGPAGGGPVIIAGGPPGQPGSATGPGGYTGMAGTAPGQAATVNGQPIYGPGEVYPNESGNRPSYEGFGPGQGQGNQQGGPQGFGAGGSTPQPGYSPVTQMPQGNENLGGPSSQGYNPNDPGQTPVPINQGGQAQATTPFPQGVNQQGQGGQPIGSSPYPQGGPTTMAPSYQGPTDAPFIAGQGQGNMGPGSTPPMQSSQNFQGTPQPGNNPLNDQAPYGPSTGGYPNQNQPTTQGYGQPTGQPGQGGEVYPAGVIPVGAGMGDGGSTMGYTGPTTPGPNQGYSGQPTMNPQDQQGYPGSTVGPQGASQGSSPGYGGPGTTANPQFEPQQSTQNAGGLYAGPIVGPTSTPAPQNQGFQDSSTPNYGQTQPGQGFQGSTTPGYGPTQQGQGFQGSSTPAYDQSQQGQGYPGSSTPGYGGFETTTDVNGHSYPAASTGYGGPGTPQYNDQQNTSPSGVGGAAGFYPGSTDGGYSGPTTSPNTPFPGYGQTGQSTYPTTPINEPFYGSTNNQPQGMAQQGGSTPGYGAGAGNQGNQGQGNQGTTIGVGAGLNQGQGNQGAGAGVGPGGNQGDQQAVGPGGIPVQNQNPNGAYNIPYRDEFGVHGVIPGSNNSIEPQLLKVHAILMTLSWMIFFSTAILFARFYRGFWPNSTLCGLFLWFHFHRTLNIIGIGASIAGFVCIFVARDWQWVGPRPDMNSKHNTSWPAAHAMCGLLACVIVWFQPINAVMRCHPKGMCRPLYNIFHAVFGYGGFILGIAAIMIACTHFDFMFIRQKAAFGLCIAFMGATALVFAFLELLSICQWFKQRRNTGDIEIVQPDGRTHVTLSSATKKMNICRIFVFILYLVPAIGCAVAISAIIGTRKNHELHQDEMNYLLSTASNS</sequence>
<evidence type="ECO:0000256" key="3">
    <source>
        <dbReference type="ARBA" id="ARBA00022448"/>
    </source>
</evidence>
<feature type="compositionally biased region" description="Low complexity" evidence="12">
    <location>
        <begin position="642"/>
        <end position="651"/>
    </location>
</feature>
<evidence type="ECO:0000256" key="5">
    <source>
        <dbReference type="ARBA" id="ARBA00022692"/>
    </source>
</evidence>
<feature type="compositionally biased region" description="Low complexity" evidence="12">
    <location>
        <begin position="608"/>
        <end position="621"/>
    </location>
</feature>
<dbReference type="InterPro" id="IPR045150">
    <property type="entry name" value="CYB561D1/2"/>
</dbReference>
<keyword evidence="14" id="KW-0732">Signal</keyword>
<dbReference type="PROSITE" id="PS50939">
    <property type="entry name" value="CYTOCHROME_B561"/>
    <property type="match status" value="1"/>
</dbReference>
<comment type="cofactor">
    <cofactor evidence="1">
        <name>heme b</name>
        <dbReference type="ChEBI" id="CHEBI:60344"/>
    </cofactor>
</comment>
<evidence type="ECO:0000313" key="18">
    <source>
        <dbReference type="WBParaSite" id="Pan_g21538.t1"/>
    </source>
</evidence>
<feature type="transmembrane region" description="Helical" evidence="13">
    <location>
        <begin position="956"/>
        <end position="979"/>
    </location>
</feature>
<keyword evidence="3" id="KW-0813">Transport</keyword>
<keyword evidence="4" id="KW-0349">Heme</keyword>
<evidence type="ECO:0000256" key="7">
    <source>
        <dbReference type="ARBA" id="ARBA00022982"/>
    </source>
</evidence>
<keyword evidence="5 13" id="KW-0812">Transmembrane</keyword>
<protein>
    <recommendedName>
        <fullName evidence="11">ascorbate ferrireductase (transmembrane)</fullName>
        <ecNumber evidence="11">7.2.1.3</ecNumber>
    </recommendedName>
</protein>
<dbReference type="PANTHER" id="PTHR15422">
    <property type="entry name" value="OS05G0565100 PROTEIN"/>
    <property type="match status" value="1"/>
</dbReference>
<feature type="compositionally biased region" description="Polar residues" evidence="12">
    <location>
        <begin position="428"/>
        <end position="477"/>
    </location>
</feature>
<comment type="subcellular location">
    <subcellularLocation>
        <location evidence="2">Membrane</location>
        <topology evidence="2">Multi-pass membrane protein</topology>
    </subcellularLocation>
</comment>
<dbReference type="InterPro" id="IPR005018">
    <property type="entry name" value="DOMON_domain"/>
</dbReference>
<feature type="compositionally biased region" description="Polar residues" evidence="12">
    <location>
        <begin position="533"/>
        <end position="553"/>
    </location>
</feature>
<dbReference type="SMART" id="SM00665">
    <property type="entry name" value="B561"/>
    <property type="match status" value="1"/>
</dbReference>
<evidence type="ECO:0000256" key="8">
    <source>
        <dbReference type="ARBA" id="ARBA00022989"/>
    </source>
</evidence>
<evidence type="ECO:0000259" key="16">
    <source>
        <dbReference type="PROSITE" id="PS50939"/>
    </source>
</evidence>
<evidence type="ECO:0000256" key="13">
    <source>
        <dbReference type="SAM" id="Phobius"/>
    </source>
</evidence>
<evidence type="ECO:0000256" key="1">
    <source>
        <dbReference type="ARBA" id="ARBA00001970"/>
    </source>
</evidence>
<feature type="domain" description="Cytochrome b561" evidence="16">
    <location>
        <begin position="918"/>
        <end position="1135"/>
    </location>
</feature>
<evidence type="ECO:0000256" key="12">
    <source>
        <dbReference type="SAM" id="MobiDB-lite"/>
    </source>
</evidence>
<dbReference type="PANTHER" id="PTHR15422:SF24">
    <property type="entry name" value="DOMON RELATED DOMAIN-CONTAINING PROTEIN"/>
    <property type="match status" value="1"/>
</dbReference>
<feature type="domain" description="DOMON" evidence="15">
    <location>
        <begin position="49"/>
        <end position="177"/>
    </location>
</feature>
<feature type="compositionally biased region" description="Polar residues" evidence="12">
    <location>
        <begin position="662"/>
        <end position="674"/>
    </location>
</feature>
<feature type="compositionally biased region" description="Polar residues" evidence="12">
    <location>
        <begin position="782"/>
        <end position="793"/>
    </location>
</feature>
<dbReference type="EC" id="7.2.1.3" evidence="11"/>
<dbReference type="GO" id="GO:0140571">
    <property type="term" value="F:transmembrane ascorbate ferrireductase activity"/>
    <property type="evidence" value="ECO:0007669"/>
    <property type="project" value="UniProtKB-EC"/>
</dbReference>
<feature type="transmembrane region" description="Helical" evidence="13">
    <location>
        <begin position="1000"/>
        <end position="1019"/>
    </location>
</feature>
<keyword evidence="10 13" id="KW-0472">Membrane</keyword>
<reference evidence="17" key="1">
    <citation type="journal article" date="2013" name="Genetics">
        <title>The draft genome and transcriptome of Panagrellus redivivus are shaped by the harsh demands of a free-living lifestyle.</title>
        <authorList>
            <person name="Srinivasan J."/>
            <person name="Dillman A.R."/>
            <person name="Macchietto M.G."/>
            <person name="Heikkinen L."/>
            <person name="Lakso M."/>
            <person name="Fracchia K.M."/>
            <person name="Antoshechkin I."/>
            <person name="Mortazavi A."/>
            <person name="Wong G."/>
            <person name="Sternberg P.W."/>
        </authorList>
    </citation>
    <scope>NUCLEOTIDE SEQUENCE [LARGE SCALE GENOMIC DNA]</scope>
    <source>
        <strain evidence="17">MT8872</strain>
    </source>
</reference>
<dbReference type="Pfam" id="PF03351">
    <property type="entry name" value="DOMON"/>
    <property type="match status" value="1"/>
</dbReference>
<feature type="compositionally biased region" description="Low complexity" evidence="12">
    <location>
        <begin position="714"/>
        <end position="753"/>
    </location>
</feature>
<dbReference type="PROSITE" id="PS50836">
    <property type="entry name" value="DOMON"/>
    <property type="match status" value="1"/>
</dbReference>
<organism evidence="17 18">
    <name type="scientific">Panagrellus redivivus</name>
    <name type="common">Microworm</name>
    <dbReference type="NCBI Taxonomy" id="6233"/>
    <lineage>
        <taxon>Eukaryota</taxon>
        <taxon>Metazoa</taxon>
        <taxon>Ecdysozoa</taxon>
        <taxon>Nematoda</taxon>
        <taxon>Chromadorea</taxon>
        <taxon>Rhabditida</taxon>
        <taxon>Tylenchina</taxon>
        <taxon>Panagrolaimomorpha</taxon>
        <taxon>Panagrolaimoidea</taxon>
        <taxon>Panagrolaimidae</taxon>
        <taxon>Panagrellus</taxon>
    </lineage>
</organism>
<feature type="compositionally biased region" description="Low complexity" evidence="12">
    <location>
        <begin position="493"/>
        <end position="503"/>
    </location>
</feature>
<evidence type="ECO:0000256" key="4">
    <source>
        <dbReference type="ARBA" id="ARBA00022617"/>
    </source>
</evidence>
<dbReference type="Proteomes" id="UP000492821">
    <property type="component" value="Unassembled WGS sequence"/>
</dbReference>
<evidence type="ECO:0000256" key="14">
    <source>
        <dbReference type="SAM" id="SignalP"/>
    </source>
</evidence>
<reference evidence="18" key="2">
    <citation type="submission" date="2020-10" db="UniProtKB">
        <authorList>
            <consortium name="WormBaseParasite"/>
        </authorList>
    </citation>
    <scope>IDENTIFICATION</scope>
</reference>
<evidence type="ECO:0000313" key="17">
    <source>
        <dbReference type="Proteomes" id="UP000492821"/>
    </source>
</evidence>
<feature type="compositionally biased region" description="Low complexity" evidence="12">
    <location>
        <begin position="568"/>
        <end position="582"/>
    </location>
</feature>
<name>A0A7E4VKB3_PANRE</name>
<evidence type="ECO:0000256" key="11">
    <source>
        <dbReference type="ARBA" id="ARBA00024225"/>
    </source>
</evidence>
<feature type="signal peptide" evidence="14">
    <location>
        <begin position="1"/>
        <end position="25"/>
    </location>
</feature>
<feature type="compositionally biased region" description="Pro residues" evidence="12">
    <location>
        <begin position="240"/>
        <end position="257"/>
    </location>
</feature>
<keyword evidence="17" id="KW-1185">Reference proteome</keyword>